<keyword evidence="7" id="KW-0813">Transport</keyword>
<dbReference type="Pfam" id="PF02472">
    <property type="entry name" value="ExbD"/>
    <property type="match status" value="1"/>
</dbReference>
<keyword evidence="4 7" id="KW-0812">Transmembrane</keyword>
<evidence type="ECO:0000256" key="5">
    <source>
        <dbReference type="ARBA" id="ARBA00022989"/>
    </source>
</evidence>
<dbReference type="GO" id="GO:0015031">
    <property type="term" value="P:protein transport"/>
    <property type="evidence" value="ECO:0007669"/>
    <property type="project" value="UniProtKB-KW"/>
</dbReference>
<evidence type="ECO:0000256" key="7">
    <source>
        <dbReference type="RuleBase" id="RU003879"/>
    </source>
</evidence>
<keyword evidence="5 8" id="KW-1133">Transmembrane helix</keyword>
<proteinExistence type="inferred from homology"/>
<dbReference type="GO" id="GO:0022857">
    <property type="term" value="F:transmembrane transporter activity"/>
    <property type="evidence" value="ECO:0007669"/>
    <property type="project" value="InterPro"/>
</dbReference>
<name>A0A4R7RZ20_9BACT</name>
<keyword evidence="3" id="KW-1003">Cell membrane</keyword>
<protein>
    <submittedName>
        <fullName evidence="9">Biopolymer transport protein ExbD</fullName>
    </submittedName>
</protein>
<dbReference type="Gene3D" id="3.30.420.270">
    <property type="match status" value="1"/>
</dbReference>
<keyword evidence="7" id="KW-0653">Protein transport</keyword>
<evidence type="ECO:0000256" key="4">
    <source>
        <dbReference type="ARBA" id="ARBA00022692"/>
    </source>
</evidence>
<evidence type="ECO:0000313" key="9">
    <source>
        <dbReference type="EMBL" id="TDU70629.1"/>
    </source>
</evidence>
<evidence type="ECO:0000313" key="10">
    <source>
        <dbReference type="Proteomes" id="UP000295662"/>
    </source>
</evidence>
<accession>A0A4R7RZ20</accession>
<comment type="caution">
    <text evidence="9">The sequence shown here is derived from an EMBL/GenBank/DDBJ whole genome shotgun (WGS) entry which is preliminary data.</text>
</comment>
<dbReference type="AlphaFoldDB" id="A0A4R7RZ20"/>
<keyword evidence="10" id="KW-1185">Reference proteome</keyword>
<dbReference type="Proteomes" id="UP000295662">
    <property type="component" value="Unassembled WGS sequence"/>
</dbReference>
<keyword evidence="6 8" id="KW-0472">Membrane</keyword>
<evidence type="ECO:0000256" key="8">
    <source>
        <dbReference type="SAM" id="Phobius"/>
    </source>
</evidence>
<reference evidence="9 10" key="1">
    <citation type="submission" date="2019-03" db="EMBL/GenBank/DDBJ databases">
        <title>Genomic Encyclopedia of Archaeal and Bacterial Type Strains, Phase II (KMG-II): from individual species to whole genera.</title>
        <authorList>
            <person name="Goeker M."/>
        </authorList>
    </citation>
    <scope>NUCLEOTIDE SEQUENCE [LARGE SCALE GENOMIC DNA]</scope>
    <source>
        <strain evidence="9 10">ATCC 25309</strain>
    </source>
</reference>
<dbReference type="RefSeq" id="WP_133795729.1">
    <property type="nucleotide sequence ID" value="NZ_SOCA01000004.1"/>
</dbReference>
<dbReference type="InterPro" id="IPR003400">
    <property type="entry name" value="ExbD"/>
</dbReference>
<evidence type="ECO:0000256" key="2">
    <source>
        <dbReference type="ARBA" id="ARBA00005811"/>
    </source>
</evidence>
<evidence type="ECO:0000256" key="1">
    <source>
        <dbReference type="ARBA" id="ARBA00004162"/>
    </source>
</evidence>
<gene>
    <name evidence="9" type="ORF">EI77_02677</name>
</gene>
<dbReference type="GO" id="GO:0005886">
    <property type="term" value="C:plasma membrane"/>
    <property type="evidence" value="ECO:0007669"/>
    <property type="project" value="UniProtKB-SubCell"/>
</dbReference>
<feature type="transmembrane region" description="Helical" evidence="8">
    <location>
        <begin position="12"/>
        <end position="32"/>
    </location>
</feature>
<comment type="similarity">
    <text evidence="2 7">Belongs to the ExbD/TolR family.</text>
</comment>
<comment type="subcellular location">
    <subcellularLocation>
        <location evidence="1">Cell membrane</location>
        <topology evidence="1">Single-pass membrane protein</topology>
    </subcellularLocation>
    <subcellularLocation>
        <location evidence="7">Cell membrane</location>
        <topology evidence="7">Single-pass type II membrane protein</topology>
    </subcellularLocation>
</comment>
<evidence type="ECO:0000256" key="6">
    <source>
        <dbReference type="ARBA" id="ARBA00023136"/>
    </source>
</evidence>
<dbReference type="EMBL" id="SOCA01000004">
    <property type="protein sequence ID" value="TDU70629.1"/>
    <property type="molecule type" value="Genomic_DNA"/>
</dbReference>
<dbReference type="OrthoDB" id="193769at2"/>
<evidence type="ECO:0000256" key="3">
    <source>
        <dbReference type="ARBA" id="ARBA00022475"/>
    </source>
</evidence>
<organism evidence="9 10">
    <name type="scientific">Prosthecobacter fusiformis</name>
    <dbReference type="NCBI Taxonomy" id="48464"/>
    <lineage>
        <taxon>Bacteria</taxon>
        <taxon>Pseudomonadati</taxon>
        <taxon>Verrucomicrobiota</taxon>
        <taxon>Verrucomicrobiia</taxon>
        <taxon>Verrucomicrobiales</taxon>
        <taxon>Verrucomicrobiaceae</taxon>
        <taxon>Prosthecobacter</taxon>
    </lineage>
</organism>
<sequence>MKLESHLPRQSPWLYITPLLNAILLLLVYFLFSSGFVIQSGITVEKPRSSSRLTGFDRAHIITLAPGNEVPMYYDGRRVNFDELTRLLVEGRAGERRVIIHHDRQAPSGRVVEVINLAQELGYEAALSTTPSPAPLAP</sequence>